<gene>
    <name evidence="2" type="ORF">GEA64_00675</name>
</gene>
<sequence>MQPSVLTSDGNIYINSDILSNQELSKIEAEKDIFLTGKKLLNTSKISEETSGYLNLFEYFPKDTYVSITDSLNTPSGIYKLSSNKILEKINTYHQWDDKNYHILPPGEVKYDIKKDNLILERASIIAKGNLIADFSDSINIDTDYPHKSPSGLGLFNDHPIDSEKLPEILSAKNILLHGGEIILDLWSQYATGDHPVSNKLGATGNLTINAGGNLYAKGSDMSAGKDIYLSAAKQVDLSSAELGAPGSLLSQW</sequence>
<evidence type="ECO:0000313" key="2">
    <source>
        <dbReference type="EMBL" id="MQL46595.1"/>
    </source>
</evidence>
<proteinExistence type="predicted"/>
<dbReference type="GO" id="GO:0003824">
    <property type="term" value="F:catalytic activity"/>
    <property type="evidence" value="ECO:0007669"/>
    <property type="project" value="UniProtKB-ARBA"/>
</dbReference>
<protein>
    <recommendedName>
        <fullName evidence="4">Hemagglutinin</fullName>
    </recommendedName>
</protein>
<evidence type="ECO:0008006" key="4">
    <source>
        <dbReference type="Google" id="ProtNLM"/>
    </source>
</evidence>
<name>A0A7C9GLB0_9GAMM</name>
<organism evidence="2 3">
    <name type="scientific">Photorhabdus khanii</name>
    <dbReference type="NCBI Taxonomy" id="1004150"/>
    <lineage>
        <taxon>Bacteria</taxon>
        <taxon>Pseudomonadati</taxon>
        <taxon>Pseudomonadota</taxon>
        <taxon>Gammaproteobacteria</taxon>
        <taxon>Enterobacterales</taxon>
        <taxon>Morganellaceae</taxon>
        <taxon>Photorhabdus</taxon>
    </lineage>
</organism>
<keyword evidence="1" id="KW-0800">Toxin</keyword>
<dbReference type="AlphaFoldDB" id="A0A7C9GLB0"/>
<evidence type="ECO:0000256" key="1">
    <source>
        <dbReference type="ARBA" id="ARBA00022656"/>
    </source>
</evidence>
<dbReference type="Pfam" id="PF13332">
    <property type="entry name" value="Fil_haemagg_2"/>
    <property type="match status" value="1"/>
</dbReference>
<evidence type="ECO:0000313" key="3">
    <source>
        <dbReference type="Proteomes" id="UP000481739"/>
    </source>
</evidence>
<reference evidence="2 3" key="1">
    <citation type="journal article" date="2019" name="Nature">
        <title>A new antibiotic selectively kills Gram-negative pathogens.</title>
        <authorList>
            <person name="Imai Y."/>
            <person name="Meyer K.J."/>
            <person name="Iinishi A."/>
            <person name="Favre-Godal Q."/>
            <person name="Green R."/>
            <person name="Manuse S."/>
            <person name="Caboni M."/>
            <person name="Mori M."/>
            <person name="Niles S."/>
            <person name="Ghiglieri M."/>
            <person name="Honrao C."/>
            <person name="Ma X."/>
            <person name="Guo J.J."/>
            <person name="Makriyannis A."/>
            <person name="Linares-Otoya L."/>
            <person name="Boehringer N."/>
            <person name="Wuisan Z.G."/>
            <person name="Kaur H."/>
            <person name="Wu R."/>
            <person name="Mateus A."/>
            <person name="Typas A."/>
            <person name="Savitski M.M."/>
            <person name="Espinoza J.L."/>
            <person name="O'Rourke A."/>
            <person name="Nelson K.E."/>
            <person name="Hiller S."/>
            <person name="Noinaj N."/>
            <person name="Schaeberle T.F."/>
            <person name="D'Onofrio A."/>
            <person name="Lewis K."/>
        </authorList>
    </citation>
    <scope>NUCLEOTIDE SEQUENCE [LARGE SCALE GENOMIC DNA]</scope>
    <source>
        <strain evidence="2 3">HGB 1456</strain>
    </source>
</reference>
<dbReference type="Proteomes" id="UP000481739">
    <property type="component" value="Unassembled WGS sequence"/>
</dbReference>
<dbReference type="GO" id="GO:0090729">
    <property type="term" value="F:toxin activity"/>
    <property type="evidence" value="ECO:0007669"/>
    <property type="project" value="UniProtKB-KW"/>
</dbReference>
<dbReference type="EMBL" id="WHZZ01000001">
    <property type="protein sequence ID" value="MQL46595.1"/>
    <property type="molecule type" value="Genomic_DNA"/>
</dbReference>
<accession>A0A7C9GLB0</accession>
<dbReference type="InterPro" id="IPR025157">
    <property type="entry name" value="Hemagglutinin_rpt"/>
</dbReference>
<comment type="caution">
    <text evidence="2">The sequence shown here is derived from an EMBL/GenBank/DDBJ whole genome shotgun (WGS) entry which is preliminary data.</text>
</comment>